<dbReference type="InterPro" id="IPR005097">
    <property type="entry name" value="Sacchrp_dh_NADP-bd"/>
</dbReference>
<accession>A0A553NK36</accession>
<organism evidence="4 5">
    <name type="scientific">Danionella cerebrum</name>
    <dbReference type="NCBI Taxonomy" id="2873325"/>
    <lineage>
        <taxon>Eukaryota</taxon>
        <taxon>Metazoa</taxon>
        <taxon>Chordata</taxon>
        <taxon>Craniata</taxon>
        <taxon>Vertebrata</taxon>
        <taxon>Euteleostomi</taxon>
        <taxon>Actinopterygii</taxon>
        <taxon>Neopterygii</taxon>
        <taxon>Teleostei</taxon>
        <taxon>Ostariophysi</taxon>
        <taxon>Cypriniformes</taxon>
        <taxon>Danionidae</taxon>
        <taxon>Danioninae</taxon>
        <taxon>Danionella</taxon>
    </lineage>
</organism>
<dbReference type="EMBL" id="SRMA01026897">
    <property type="protein sequence ID" value="TRY65774.1"/>
    <property type="molecule type" value="Genomic_DNA"/>
</dbReference>
<proteinExistence type="inferred from homology"/>
<dbReference type="STRING" id="623744.A0A553NK36"/>
<keyword evidence="5" id="KW-1185">Reference proteome</keyword>
<evidence type="ECO:0000259" key="3">
    <source>
        <dbReference type="Pfam" id="PF03435"/>
    </source>
</evidence>
<evidence type="ECO:0000313" key="5">
    <source>
        <dbReference type="Proteomes" id="UP000316079"/>
    </source>
</evidence>
<dbReference type="GO" id="GO:0005739">
    <property type="term" value="C:mitochondrion"/>
    <property type="evidence" value="ECO:0007669"/>
    <property type="project" value="TreeGrafter"/>
</dbReference>
<dbReference type="Pfam" id="PF03435">
    <property type="entry name" value="Sacchrp_dh_NADP"/>
    <property type="match status" value="1"/>
</dbReference>
<dbReference type="AlphaFoldDB" id="A0A553NK36"/>
<reference evidence="4 5" key="1">
    <citation type="journal article" date="2019" name="Sci. Data">
        <title>Hybrid genome assembly and annotation of Danionella translucida.</title>
        <authorList>
            <person name="Kadobianskyi M."/>
            <person name="Schulze L."/>
            <person name="Schuelke M."/>
            <person name="Judkewitz B."/>
        </authorList>
    </citation>
    <scope>NUCLEOTIDE SEQUENCE [LARGE SCALE GENOMIC DNA]</scope>
    <source>
        <strain evidence="4 5">Bolton</strain>
    </source>
</reference>
<dbReference type="OrthoDB" id="10268090at2759"/>
<dbReference type="PANTHER" id="PTHR12286:SF5">
    <property type="entry name" value="SACCHAROPINE DEHYDROGENASE-LIKE OXIDOREDUCTASE"/>
    <property type="match status" value="1"/>
</dbReference>
<comment type="caution">
    <text evidence="4">The sequence shown here is derived from an EMBL/GenBank/DDBJ whole genome shotgun (WGS) entry which is preliminary data.</text>
</comment>
<dbReference type="PANTHER" id="PTHR12286">
    <property type="entry name" value="SACCHAROPINE DEHYDROGENASE-LIKE OXIDOREDUCTASE"/>
    <property type="match status" value="1"/>
</dbReference>
<sequence length="173" mass="18755">MLLNKLKRKALAEVDSYNFQVFSDPCHCQQTQHDLLEMAPFGTSTARPYHIIIFGASGFTGQFVVEEVARTASEGPGGGLRWAVAGRSRSKLEKVIEQAAVALSKPELKSEVEVIVADVCDQDSLAAMCKQAVIVLSCVGPYRFFGEPVVKTCVENGAHCIDISGEPQVIQLL</sequence>
<name>A0A553NK36_9TELE</name>
<gene>
    <name evidence="4" type="ORF">DNTS_029334</name>
</gene>
<dbReference type="GO" id="GO:0009247">
    <property type="term" value="P:glycolipid biosynthetic process"/>
    <property type="evidence" value="ECO:0007669"/>
    <property type="project" value="TreeGrafter"/>
</dbReference>
<evidence type="ECO:0000313" key="4">
    <source>
        <dbReference type="EMBL" id="TRY65774.1"/>
    </source>
</evidence>
<protein>
    <recommendedName>
        <fullName evidence="2">Saccharopine dehydrogenase-like oxidoreductase</fullName>
    </recommendedName>
</protein>
<dbReference type="Gene3D" id="3.40.50.720">
    <property type="entry name" value="NAD(P)-binding Rossmann-like Domain"/>
    <property type="match status" value="1"/>
</dbReference>
<feature type="domain" description="Saccharopine dehydrogenase NADP binding" evidence="3">
    <location>
        <begin position="51"/>
        <end position="164"/>
    </location>
</feature>
<evidence type="ECO:0000256" key="2">
    <source>
        <dbReference type="ARBA" id="ARBA00039852"/>
    </source>
</evidence>
<evidence type="ECO:0000256" key="1">
    <source>
        <dbReference type="ARBA" id="ARBA00038048"/>
    </source>
</evidence>
<dbReference type="Proteomes" id="UP000316079">
    <property type="component" value="Unassembled WGS sequence"/>
</dbReference>
<comment type="similarity">
    <text evidence="1">Belongs to the saccharopine dehydrogenase family.</text>
</comment>
<dbReference type="InterPro" id="IPR051276">
    <property type="entry name" value="Saccharopine_DH-like_oxidrdct"/>
</dbReference>
<dbReference type="GO" id="GO:0005811">
    <property type="term" value="C:lipid droplet"/>
    <property type="evidence" value="ECO:0007669"/>
    <property type="project" value="TreeGrafter"/>
</dbReference>
<dbReference type="GO" id="GO:0005886">
    <property type="term" value="C:plasma membrane"/>
    <property type="evidence" value="ECO:0007669"/>
    <property type="project" value="TreeGrafter"/>
</dbReference>
<dbReference type="InterPro" id="IPR036291">
    <property type="entry name" value="NAD(P)-bd_dom_sf"/>
</dbReference>
<dbReference type="SUPFAM" id="SSF51735">
    <property type="entry name" value="NAD(P)-binding Rossmann-fold domains"/>
    <property type="match status" value="1"/>
</dbReference>